<name>A0A1E7Z442_9GAMM</name>
<evidence type="ECO:0000313" key="4">
    <source>
        <dbReference type="Proteomes" id="UP000244334"/>
    </source>
</evidence>
<keyword evidence="2" id="KW-0808">Transferase</keyword>
<evidence type="ECO:0000313" key="2">
    <source>
        <dbReference type="EMBL" id="RAP70256.1"/>
    </source>
</evidence>
<dbReference type="PANTHER" id="PTHR35446:SF3">
    <property type="entry name" value="CMD DOMAIN-CONTAINING PROTEIN"/>
    <property type="match status" value="1"/>
</dbReference>
<reference evidence="2 4" key="2">
    <citation type="submission" date="2018-04" db="EMBL/GenBank/DDBJ databases">
        <title>Genomes of the Obligate Erwinia dacicola and Facultative Enterobacter sp. OLF Endosymbionts of the Olive Fruit fly, Bactrocera oleae.</title>
        <authorList>
            <person name="Estes A.M."/>
            <person name="Hearn D.J."/>
            <person name="Agarwal S."/>
            <person name="Pierson E.A."/>
            <person name="Dunning-Hotopp J.C."/>
        </authorList>
    </citation>
    <scope>NUCLEOTIDE SEQUENCE [LARGE SCALE GENOMIC DNA]</scope>
    <source>
        <strain evidence="2 4">Oroville</strain>
    </source>
</reference>
<organism evidence="1 3">
    <name type="scientific">Candidatus Erwinia dacicola</name>
    <dbReference type="NCBI Taxonomy" id="252393"/>
    <lineage>
        <taxon>Bacteria</taxon>
        <taxon>Pseudomonadati</taxon>
        <taxon>Pseudomonadota</taxon>
        <taxon>Gammaproteobacteria</taxon>
        <taxon>Enterobacterales</taxon>
        <taxon>Erwiniaceae</taxon>
        <taxon>Erwinia</taxon>
    </lineage>
</organism>
<dbReference type="AlphaFoldDB" id="A0A1E7Z442"/>
<proteinExistence type="predicted"/>
<dbReference type="GO" id="GO:0016740">
    <property type="term" value="F:transferase activity"/>
    <property type="evidence" value="ECO:0007669"/>
    <property type="project" value="UniProtKB-KW"/>
</dbReference>
<dbReference type="Proteomes" id="UP000243534">
    <property type="component" value="Unassembled WGS sequence"/>
</dbReference>
<gene>
    <name evidence="2" type="ORF">ACZ87_02940</name>
    <name evidence="1" type="ORF">BBW68_05535</name>
</gene>
<comment type="caution">
    <text evidence="1">The sequence shown here is derived from an EMBL/GenBank/DDBJ whole genome shotgun (WGS) entry which is preliminary data.</text>
</comment>
<dbReference type="SUPFAM" id="SSF69118">
    <property type="entry name" value="AhpD-like"/>
    <property type="match status" value="2"/>
</dbReference>
<dbReference type="Gene3D" id="1.20.1290.10">
    <property type="entry name" value="AhpD-like"/>
    <property type="match status" value="2"/>
</dbReference>
<keyword evidence="4" id="KW-1185">Reference proteome</keyword>
<accession>A0A1E7Z442</accession>
<dbReference type="Proteomes" id="UP000244334">
    <property type="component" value="Unassembled WGS sequence"/>
</dbReference>
<evidence type="ECO:0000313" key="3">
    <source>
        <dbReference type="Proteomes" id="UP000243534"/>
    </source>
</evidence>
<sequence>MEQRRFTGNNHWYHETQTSLSEQRAPLVPEAATIEDSFLLDLAQQVKGDLIPTLQQVQPALLASRDLYQILFPDELTTSLTHTLTLYDRLSSALTVAQVTGVQRLCNHYAVLLNPLPGPDSSRESNRRLTQITEYARQLASQPTLIDAAAVQHLDDVGLSAPDIVTLSQIIGFVSYQARVVAGIHALLALPVRWMPSVRVPADADPEVFSVAAEWQPSLPPLEMRYAATDQLEALTFCQPIAELEAGAWLFAHDGKTLYGWASLLQALSEIRHSPQVTLAAAVTARINGSAACFDRLALGELREALQVSIEQALALAHPQQQAVIQLAARLTRSPDRVNLAHVQPLKEAGLSTAEVFAIILGVANASLGNRLMQGLGSTAGRVNSAHQPAPYFIEEMLCQRSGVAKLGDHHRSVVAH</sequence>
<dbReference type="PANTHER" id="PTHR35446">
    <property type="entry name" value="SI:CH211-175M2.5"/>
    <property type="match status" value="1"/>
</dbReference>
<dbReference type="EMBL" id="MAYS01000092">
    <property type="protein sequence ID" value="OFC63378.1"/>
    <property type="molecule type" value="Genomic_DNA"/>
</dbReference>
<protein>
    <submittedName>
        <fullName evidence="1">Oxidoreductase</fullName>
    </submittedName>
    <submittedName>
        <fullName evidence="2">Putative amidase/amidotransferase</fullName>
    </submittedName>
</protein>
<reference evidence="1 3" key="1">
    <citation type="submission" date="2016-07" db="EMBL/GenBank/DDBJ databases">
        <authorList>
            <person name="Yuval B."/>
        </authorList>
    </citation>
    <scope>NUCLEOTIDE SEQUENCE [LARGE SCALE GENOMIC DNA]</scope>
    <source>
        <strain evidence="1 3">IL</strain>
    </source>
</reference>
<dbReference type="RefSeq" id="WP_070133904.1">
    <property type="nucleotide sequence ID" value="NZ_LJAM02000403.1"/>
</dbReference>
<dbReference type="EMBL" id="LJAM02000403">
    <property type="protein sequence ID" value="RAP70256.1"/>
    <property type="molecule type" value="Genomic_DNA"/>
</dbReference>
<dbReference type="InterPro" id="IPR029032">
    <property type="entry name" value="AhpD-like"/>
</dbReference>
<evidence type="ECO:0000313" key="1">
    <source>
        <dbReference type="EMBL" id="OFC63378.1"/>
    </source>
</evidence>